<keyword evidence="1" id="KW-1185">Reference proteome</keyword>
<sequence length="181" mass="20118">MPATMGRILLQNFSIGLTILQFKVPNPIIFGEHIPDTGQWWDISSSTQEALQHTHNWLNWMHCQFDWFVNSSIFCRNCSLKSKFRICWSFFCSVRWLPAAGVDGTGAVAGTALRLLIVGELVADMETINFCTGLLASFAGSAKSSRFSVKGAWLGIALFMIPFLGVESIIDDPLFPLVKVI</sequence>
<evidence type="ECO:0000313" key="2">
    <source>
        <dbReference type="WBParaSite" id="nRc.2.0.1.t43007-RA"/>
    </source>
</evidence>
<reference evidence="2" key="1">
    <citation type="submission" date="2022-11" db="UniProtKB">
        <authorList>
            <consortium name="WormBaseParasite"/>
        </authorList>
    </citation>
    <scope>IDENTIFICATION</scope>
</reference>
<name>A0A915KVP9_ROMCU</name>
<organism evidence="1 2">
    <name type="scientific">Romanomermis culicivorax</name>
    <name type="common">Nematode worm</name>
    <dbReference type="NCBI Taxonomy" id="13658"/>
    <lineage>
        <taxon>Eukaryota</taxon>
        <taxon>Metazoa</taxon>
        <taxon>Ecdysozoa</taxon>
        <taxon>Nematoda</taxon>
        <taxon>Enoplea</taxon>
        <taxon>Dorylaimia</taxon>
        <taxon>Mermithida</taxon>
        <taxon>Mermithoidea</taxon>
        <taxon>Mermithidae</taxon>
        <taxon>Romanomermis</taxon>
    </lineage>
</organism>
<accession>A0A915KVP9</accession>
<dbReference type="Proteomes" id="UP000887565">
    <property type="component" value="Unplaced"/>
</dbReference>
<dbReference type="WBParaSite" id="nRc.2.0.1.t43007-RA">
    <property type="protein sequence ID" value="nRc.2.0.1.t43007-RA"/>
    <property type="gene ID" value="nRc.2.0.1.g43007"/>
</dbReference>
<protein>
    <submittedName>
        <fullName evidence="2">Uncharacterized protein</fullName>
    </submittedName>
</protein>
<evidence type="ECO:0000313" key="1">
    <source>
        <dbReference type="Proteomes" id="UP000887565"/>
    </source>
</evidence>
<proteinExistence type="predicted"/>
<dbReference type="AlphaFoldDB" id="A0A915KVP9"/>